<feature type="compositionally biased region" description="Low complexity" evidence="1">
    <location>
        <begin position="286"/>
        <end position="308"/>
    </location>
</feature>
<feature type="region of interest" description="Disordered" evidence="1">
    <location>
        <begin position="1"/>
        <end position="48"/>
    </location>
</feature>
<feature type="region of interest" description="Disordered" evidence="1">
    <location>
        <begin position="154"/>
        <end position="186"/>
    </location>
</feature>
<feature type="compositionally biased region" description="Basic residues" evidence="1">
    <location>
        <begin position="28"/>
        <end position="42"/>
    </location>
</feature>
<evidence type="ECO:0000313" key="2">
    <source>
        <dbReference type="EMBL" id="KAH7115139.1"/>
    </source>
</evidence>
<reference evidence="2" key="1">
    <citation type="journal article" date="2021" name="Nat. Commun.">
        <title>Genetic determinants of endophytism in the Arabidopsis root mycobiome.</title>
        <authorList>
            <person name="Mesny F."/>
            <person name="Miyauchi S."/>
            <person name="Thiergart T."/>
            <person name="Pickel B."/>
            <person name="Atanasova L."/>
            <person name="Karlsson M."/>
            <person name="Huettel B."/>
            <person name="Barry K.W."/>
            <person name="Haridas S."/>
            <person name="Chen C."/>
            <person name="Bauer D."/>
            <person name="Andreopoulos W."/>
            <person name="Pangilinan J."/>
            <person name="LaButti K."/>
            <person name="Riley R."/>
            <person name="Lipzen A."/>
            <person name="Clum A."/>
            <person name="Drula E."/>
            <person name="Henrissat B."/>
            <person name="Kohler A."/>
            <person name="Grigoriev I.V."/>
            <person name="Martin F.M."/>
            <person name="Hacquard S."/>
        </authorList>
    </citation>
    <scope>NUCLEOTIDE SEQUENCE</scope>
    <source>
        <strain evidence="2">MPI-CAGE-CH-0243</strain>
    </source>
</reference>
<organism evidence="2 3">
    <name type="scientific">Dendryphion nanum</name>
    <dbReference type="NCBI Taxonomy" id="256645"/>
    <lineage>
        <taxon>Eukaryota</taxon>
        <taxon>Fungi</taxon>
        <taxon>Dikarya</taxon>
        <taxon>Ascomycota</taxon>
        <taxon>Pezizomycotina</taxon>
        <taxon>Dothideomycetes</taxon>
        <taxon>Pleosporomycetidae</taxon>
        <taxon>Pleosporales</taxon>
        <taxon>Torulaceae</taxon>
        <taxon>Dendryphion</taxon>
    </lineage>
</organism>
<evidence type="ECO:0000256" key="1">
    <source>
        <dbReference type="SAM" id="MobiDB-lite"/>
    </source>
</evidence>
<accession>A0A9P9DA04</accession>
<comment type="caution">
    <text evidence="2">The sequence shown here is derived from an EMBL/GenBank/DDBJ whole genome shotgun (WGS) entry which is preliminary data.</text>
</comment>
<name>A0A9P9DA04_9PLEO</name>
<proteinExistence type="predicted"/>
<feature type="region of interest" description="Disordered" evidence="1">
    <location>
        <begin position="229"/>
        <end position="248"/>
    </location>
</feature>
<sequence length="463" mass="51577">MGLPVWRAPSPEPKDALKADLSASARSPIRRRSPFAGRRARAARSPTSPRFFDNNHFLLSAARVAQAEPSHLPAIRRRSHVPAVPEYAIPEFSRTASIREREVSSGLLLDDEPSMRSRRERYHIYHTTPAFGEVTRSNRHLPALTPNFAPAAALRNSRTERPRDLERYSSDRHRSPYARISARSRSPWRGDTNNNILIVEDDDESSDNNITGFPPLHRMGRRTIVDGPLPSSLGEFRSPAATLDGLGDRERSMSPIEEWDTMLTTVAPDPLVPSADSSFTSAAASASFSNSHPSSRAGSSNSNSAASSRTHLTVPSRRHTPLGDILSRACESSEDDSGSETEADDIEVHPRYRRRNRLTADGPPLRDQGNTPRELRDAARDASAYVRSFYRSRSSFQSPEQTLNDQLDGPTDIESNALDQELQDARAVLERLAQREDIPEHFWATFGLARHIADRVVQDRADL</sequence>
<feature type="region of interest" description="Disordered" evidence="1">
    <location>
        <begin position="286"/>
        <end position="379"/>
    </location>
</feature>
<feature type="compositionally biased region" description="Acidic residues" evidence="1">
    <location>
        <begin position="332"/>
        <end position="345"/>
    </location>
</feature>
<dbReference type="EMBL" id="JAGMWT010000016">
    <property type="protein sequence ID" value="KAH7115139.1"/>
    <property type="molecule type" value="Genomic_DNA"/>
</dbReference>
<dbReference type="OrthoDB" id="3946700at2759"/>
<feature type="compositionally biased region" description="Basic and acidic residues" evidence="1">
    <location>
        <begin position="157"/>
        <end position="174"/>
    </location>
</feature>
<gene>
    <name evidence="2" type="ORF">B0J11DRAFT_124601</name>
</gene>
<keyword evidence="3" id="KW-1185">Reference proteome</keyword>
<dbReference type="AlphaFoldDB" id="A0A9P9DA04"/>
<protein>
    <submittedName>
        <fullName evidence="2">Uncharacterized protein</fullName>
    </submittedName>
</protein>
<evidence type="ECO:0000313" key="3">
    <source>
        <dbReference type="Proteomes" id="UP000700596"/>
    </source>
</evidence>
<dbReference type="Proteomes" id="UP000700596">
    <property type="component" value="Unassembled WGS sequence"/>
</dbReference>